<sequence length="92" mass="10011">MRLIGGAWTPNIIWYLSGGARRFSELKEDITPVSAKVLSARLKELESKGVVDRTVVATSPPTVEYSLTDLGQQLVPAIDAIVTVGKMLKERA</sequence>
<dbReference type="GO" id="GO:0003677">
    <property type="term" value="F:DNA binding"/>
    <property type="evidence" value="ECO:0007669"/>
    <property type="project" value="UniProtKB-KW"/>
</dbReference>
<organism evidence="5 6">
    <name type="scientific">Ectopseudomonas oleovorans</name>
    <name type="common">Pseudomonas oleovorans</name>
    <dbReference type="NCBI Taxonomy" id="301"/>
    <lineage>
        <taxon>Bacteria</taxon>
        <taxon>Pseudomonadati</taxon>
        <taxon>Pseudomonadota</taxon>
        <taxon>Gammaproteobacteria</taxon>
        <taxon>Pseudomonadales</taxon>
        <taxon>Pseudomonadaceae</taxon>
        <taxon>Ectopseudomonas</taxon>
    </lineage>
</organism>
<evidence type="ECO:0000256" key="2">
    <source>
        <dbReference type="ARBA" id="ARBA00023125"/>
    </source>
</evidence>
<evidence type="ECO:0000256" key="3">
    <source>
        <dbReference type="ARBA" id="ARBA00023163"/>
    </source>
</evidence>
<keyword evidence="2" id="KW-0238">DNA-binding</keyword>
<dbReference type="EMBL" id="QASO01000097">
    <property type="protein sequence ID" value="PTU78141.1"/>
    <property type="molecule type" value="Genomic_DNA"/>
</dbReference>
<proteinExistence type="predicted"/>
<dbReference type="AlphaFoldDB" id="A0A2T5PK64"/>
<dbReference type="InterPro" id="IPR036390">
    <property type="entry name" value="WH_DNA-bd_sf"/>
</dbReference>
<dbReference type="PANTHER" id="PTHR33204:SF18">
    <property type="entry name" value="TRANSCRIPTIONAL REGULATORY PROTEIN"/>
    <property type="match status" value="1"/>
</dbReference>
<keyword evidence="1" id="KW-0805">Transcription regulation</keyword>
<keyword evidence="6" id="KW-1185">Reference proteome</keyword>
<dbReference type="SUPFAM" id="SSF46785">
    <property type="entry name" value="Winged helix' DNA-binding domain"/>
    <property type="match status" value="1"/>
</dbReference>
<dbReference type="Proteomes" id="UP000244052">
    <property type="component" value="Unassembled WGS sequence"/>
</dbReference>
<keyword evidence="3" id="KW-0804">Transcription</keyword>
<dbReference type="Gene3D" id="1.10.10.10">
    <property type="entry name" value="Winged helix-like DNA-binding domain superfamily/Winged helix DNA-binding domain"/>
    <property type="match status" value="1"/>
</dbReference>
<evidence type="ECO:0000313" key="5">
    <source>
        <dbReference type="EMBL" id="PTU78141.1"/>
    </source>
</evidence>
<accession>A0A2T5PK64</accession>
<dbReference type="InterPro" id="IPR036388">
    <property type="entry name" value="WH-like_DNA-bd_sf"/>
</dbReference>
<evidence type="ECO:0000313" key="6">
    <source>
        <dbReference type="Proteomes" id="UP000244052"/>
    </source>
</evidence>
<dbReference type="PROSITE" id="PS51118">
    <property type="entry name" value="HTH_HXLR"/>
    <property type="match status" value="1"/>
</dbReference>
<evidence type="ECO:0000256" key="1">
    <source>
        <dbReference type="ARBA" id="ARBA00023015"/>
    </source>
</evidence>
<comment type="caution">
    <text evidence="5">The sequence shown here is derived from an EMBL/GenBank/DDBJ whole genome shotgun (WGS) entry which is preliminary data.</text>
</comment>
<reference evidence="5 6" key="1">
    <citation type="submission" date="2018-04" db="EMBL/GenBank/DDBJ databases">
        <title>Pseudomonas sp. nov., isolated from mangrove soil.</title>
        <authorList>
            <person name="Chen C."/>
        </authorList>
    </citation>
    <scope>NUCLEOTIDE SEQUENCE [LARGE SCALE GENOMIC DNA]</scope>
    <source>
        <strain evidence="5 6">JCM 14246</strain>
    </source>
</reference>
<gene>
    <name evidence="5" type="ORF">DBO86_15825</name>
</gene>
<dbReference type="RefSeq" id="WP_025828124.1">
    <property type="nucleotide sequence ID" value="NZ_QASO01000097.1"/>
</dbReference>
<dbReference type="PANTHER" id="PTHR33204">
    <property type="entry name" value="TRANSCRIPTIONAL REGULATOR, MARR FAMILY"/>
    <property type="match status" value="1"/>
</dbReference>
<dbReference type="Pfam" id="PF01638">
    <property type="entry name" value="HxlR"/>
    <property type="match status" value="1"/>
</dbReference>
<protein>
    <submittedName>
        <fullName evidence="5">Transcriptional regulator</fullName>
    </submittedName>
</protein>
<evidence type="ECO:0000259" key="4">
    <source>
        <dbReference type="PROSITE" id="PS51118"/>
    </source>
</evidence>
<dbReference type="InterPro" id="IPR002577">
    <property type="entry name" value="HTH_HxlR"/>
</dbReference>
<name>A0A2T5PK64_ECTOL</name>
<feature type="domain" description="HTH hxlR-type" evidence="4">
    <location>
        <begin position="1"/>
        <end position="92"/>
    </location>
</feature>